<evidence type="ECO:0000256" key="2">
    <source>
        <dbReference type="SAM" id="SignalP"/>
    </source>
</evidence>
<dbReference type="InterPro" id="IPR015943">
    <property type="entry name" value="WD40/YVTN_repeat-like_dom_sf"/>
</dbReference>
<gene>
    <name evidence="3" type="ORF">AS031_12095</name>
</gene>
<dbReference type="PROSITE" id="PS51257">
    <property type="entry name" value="PROKAR_LIPOPROTEIN"/>
    <property type="match status" value="1"/>
</dbReference>
<dbReference type="STRING" id="993070.AS031_12095"/>
<dbReference type="EMBL" id="LNQM01000004">
    <property type="protein sequence ID" value="KSU76099.1"/>
    <property type="molecule type" value="Genomic_DNA"/>
</dbReference>
<dbReference type="RefSeq" id="WP_058268391.1">
    <property type="nucleotide sequence ID" value="NZ_FMAZ01000004.1"/>
</dbReference>
<dbReference type="InterPro" id="IPR011047">
    <property type="entry name" value="Quinoprotein_ADH-like_sf"/>
</dbReference>
<comment type="caution">
    <text evidence="3">The sequence shown here is derived from an EMBL/GenBank/DDBJ whole genome shotgun (WGS) entry which is preliminary data.</text>
</comment>
<feature type="region of interest" description="Disordered" evidence="1">
    <location>
        <begin position="24"/>
        <end position="48"/>
    </location>
</feature>
<name>A0A0V8IMX5_9MICC</name>
<feature type="chain" id="PRO_5006893353" evidence="2">
    <location>
        <begin position="27"/>
        <end position="416"/>
    </location>
</feature>
<feature type="signal peptide" evidence="2">
    <location>
        <begin position="1"/>
        <end position="26"/>
    </location>
</feature>
<dbReference type="Proteomes" id="UP000053199">
    <property type="component" value="Unassembled WGS sequence"/>
</dbReference>
<reference evidence="3 4" key="1">
    <citation type="journal article" date="2014" name="Arch. Microbiol.">
        <title>Arthrobacter enclensis sp. nov., isolated from sediment sample.</title>
        <authorList>
            <person name="Dastager S.G."/>
            <person name="Liu Q."/>
            <person name="Tang S.K."/>
            <person name="Krishnamurthi S."/>
            <person name="Lee J.C."/>
            <person name="Li W.J."/>
        </authorList>
    </citation>
    <scope>NUCLEOTIDE SEQUENCE [LARGE SCALE GENOMIC DNA]</scope>
    <source>
        <strain evidence="3 4">NIO-1008</strain>
    </source>
</reference>
<organism evidence="3 4">
    <name type="scientific">Pseudarthrobacter enclensis</name>
    <dbReference type="NCBI Taxonomy" id="993070"/>
    <lineage>
        <taxon>Bacteria</taxon>
        <taxon>Bacillati</taxon>
        <taxon>Actinomycetota</taxon>
        <taxon>Actinomycetes</taxon>
        <taxon>Micrococcales</taxon>
        <taxon>Micrococcaceae</taxon>
        <taxon>Pseudarthrobacter</taxon>
    </lineage>
</organism>
<dbReference type="SUPFAM" id="SSF50998">
    <property type="entry name" value="Quinoprotein alcohol dehydrogenase-like"/>
    <property type="match status" value="1"/>
</dbReference>
<accession>A0A0V8IMX5</accession>
<dbReference type="Gene3D" id="2.130.10.10">
    <property type="entry name" value="YVTN repeat-like/Quinoprotein amine dehydrogenase"/>
    <property type="match status" value="1"/>
</dbReference>
<evidence type="ECO:0000313" key="4">
    <source>
        <dbReference type="Proteomes" id="UP000053199"/>
    </source>
</evidence>
<protein>
    <submittedName>
        <fullName evidence="3">ABC transporter</fullName>
    </submittedName>
</protein>
<proteinExistence type="predicted"/>
<evidence type="ECO:0000256" key="1">
    <source>
        <dbReference type="SAM" id="MobiDB-lite"/>
    </source>
</evidence>
<dbReference type="AlphaFoldDB" id="A0A0V8IMX5"/>
<keyword evidence="2" id="KW-0732">Signal</keyword>
<dbReference type="OrthoDB" id="60524at2"/>
<sequence>MNLRKPPAALAALVLIALAGCSNAPAQQPASPPPTNDSATAGDGHGAIPGVAEVAEPQLHLVGVDAAGNASMLDLLSGKESRLGQVAAPVNVTTDGRYIFAANASGVDVLDTGVWTWDHKDHFHYYRAEPRTIGRIPGEGTATVATGMLSTAGTTGVFFPSSGTAVLLDNSALSDGVISEALRLDVGPHAGIIAPLGDGAVVTEPDGSGVATRLRAIDAGASEKASIDCPRASGTITTRVGLVIGCADGAVIATDDGDTPVLEHVPYPAGAAAPATTFNGRKGRPTVAGTGTDSGVWLLDTRQRAWDWLPTPTPVLAAAAVDDSDGHVVVVGDDGTVQVYDEGTKKRIATTEPLLPRTLADPASAAKVELAVDGQRAYVNAPAEGVVYEIDYADNARVARTLQLPTRPVHLTETGR</sequence>
<evidence type="ECO:0000313" key="3">
    <source>
        <dbReference type="EMBL" id="KSU76099.1"/>
    </source>
</evidence>
<keyword evidence="4" id="KW-1185">Reference proteome</keyword>